<dbReference type="SUPFAM" id="SSF53474">
    <property type="entry name" value="alpha/beta-Hydrolases"/>
    <property type="match status" value="1"/>
</dbReference>
<proteinExistence type="predicted"/>
<dbReference type="AlphaFoldDB" id="A0A6M4B2U9"/>
<keyword evidence="2" id="KW-0378">Hydrolase</keyword>
<dbReference type="GO" id="GO:0016787">
    <property type="term" value="F:hydrolase activity"/>
    <property type="evidence" value="ECO:0007669"/>
    <property type="project" value="UniProtKB-KW"/>
</dbReference>
<name>A0A6M4B2U9_9SPHN</name>
<organism evidence="2 3">
    <name type="scientific">Sphingomonas lacunae</name>
    <dbReference type="NCBI Taxonomy" id="2698828"/>
    <lineage>
        <taxon>Bacteria</taxon>
        <taxon>Pseudomonadati</taxon>
        <taxon>Pseudomonadota</taxon>
        <taxon>Alphaproteobacteria</taxon>
        <taxon>Sphingomonadales</taxon>
        <taxon>Sphingomonadaceae</taxon>
        <taxon>Sphingomonas</taxon>
    </lineage>
</organism>
<sequence length="298" mass="33123">MVKATDGWPLRTIRWTPPLGTPRGSILFLGGRGDHFEKYLESFEDWRLAGWQVESLDWRGQGGSGRLAHDPCVGHVHDFGQWIDDLARHYADWQARTPAPHVVIAHSMGGHLALRTLAEGRIAPDAAVLVAPMLGFTAPYPNWLGLLVARAMTKIGDPERGAWSVSEKPGSPLRLRQKLLTHDDSRYDDELWWKSQRPDLALGPASWRWVEQAYASFIGLAKSGQIEAIVTPVLILAASKDALVSASAIRKTARRLTKGTLHIYGQEAAHELLREADNVRDDALARITSFLDQVAPRR</sequence>
<dbReference type="KEGG" id="slan:GV829_13510"/>
<reference evidence="2 3" key="1">
    <citation type="submission" date="2020-01" db="EMBL/GenBank/DDBJ databases">
        <title>Sphingomonas sp. strain CSW-10.</title>
        <authorList>
            <person name="Chen W.-M."/>
        </authorList>
    </citation>
    <scope>NUCLEOTIDE SEQUENCE [LARGE SCALE GENOMIC DNA]</scope>
    <source>
        <strain evidence="2 3">CSW-10</strain>
    </source>
</reference>
<dbReference type="PANTHER" id="PTHR11614">
    <property type="entry name" value="PHOSPHOLIPASE-RELATED"/>
    <property type="match status" value="1"/>
</dbReference>
<gene>
    <name evidence="2" type="ORF">GV829_13510</name>
</gene>
<dbReference type="InterPro" id="IPR051044">
    <property type="entry name" value="MAG_DAG_Lipase"/>
</dbReference>
<feature type="domain" description="Serine aminopeptidase S33" evidence="1">
    <location>
        <begin position="21"/>
        <end position="277"/>
    </location>
</feature>
<dbReference type="InterPro" id="IPR029058">
    <property type="entry name" value="AB_hydrolase_fold"/>
</dbReference>
<keyword evidence="3" id="KW-1185">Reference proteome</keyword>
<dbReference type="EMBL" id="CP053015">
    <property type="protein sequence ID" value="QJQ33791.1"/>
    <property type="molecule type" value="Genomic_DNA"/>
</dbReference>
<evidence type="ECO:0000313" key="3">
    <source>
        <dbReference type="Proteomes" id="UP000503018"/>
    </source>
</evidence>
<protein>
    <submittedName>
        <fullName evidence="2">Alpha/beta hydrolase</fullName>
    </submittedName>
</protein>
<dbReference type="Pfam" id="PF12146">
    <property type="entry name" value="Hydrolase_4"/>
    <property type="match status" value="1"/>
</dbReference>
<dbReference type="InterPro" id="IPR022742">
    <property type="entry name" value="Hydrolase_4"/>
</dbReference>
<evidence type="ECO:0000313" key="2">
    <source>
        <dbReference type="EMBL" id="QJQ33791.1"/>
    </source>
</evidence>
<evidence type="ECO:0000259" key="1">
    <source>
        <dbReference type="Pfam" id="PF12146"/>
    </source>
</evidence>
<accession>A0A6M4B2U9</accession>
<dbReference type="Proteomes" id="UP000503018">
    <property type="component" value="Chromosome"/>
</dbReference>
<dbReference type="Gene3D" id="3.40.50.1820">
    <property type="entry name" value="alpha/beta hydrolase"/>
    <property type="match status" value="1"/>
</dbReference>